<dbReference type="PANTHER" id="PTHR34475">
    <property type="match status" value="1"/>
</dbReference>
<feature type="compositionally biased region" description="Low complexity" evidence="1">
    <location>
        <begin position="260"/>
        <end position="276"/>
    </location>
</feature>
<evidence type="ECO:0000259" key="3">
    <source>
        <dbReference type="SMART" id="SM00530"/>
    </source>
</evidence>
<keyword evidence="2" id="KW-0812">Transmembrane</keyword>
<dbReference type="Proteomes" id="UP000199206">
    <property type="component" value="Unassembled WGS sequence"/>
</dbReference>
<dbReference type="AlphaFoldDB" id="A0A1H8IX47"/>
<dbReference type="InterPro" id="IPR001387">
    <property type="entry name" value="Cro/C1-type_HTH"/>
</dbReference>
<evidence type="ECO:0000313" key="4">
    <source>
        <dbReference type="EMBL" id="SEN72616.1"/>
    </source>
</evidence>
<gene>
    <name evidence="4" type="ORF">SAMN05192583_3407</name>
</gene>
<dbReference type="EMBL" id="FOCF01000011">
    <property type="protein sequence ID" value="SEN72616.1"/>
    <property type="molecule type" value="Genomic_DNA"/>
</dbReference>
<dbReference type="RefSeq" id="WP_093666917.1">
    <property type="nucleotide sequence ID" value="NZ_FOCF01000011.1"/>
</dbReference>
<feature type="domain" description="HTH cro/C1-type" evidence="3">
    <location>
        <begin position="20"/>
        <end position="77"/>
    </location>
</feature>
<evidence type="ECO:0000313" key="5">
    <source>
        <dbReference type="Proteomes" id="UP000199206"/>
    </source>
</evidence>
<reference evidence="5" key="1">
    <citation type="submission" date="2016-10" db="EMBL/GenBank/DDBJ databases">
        <authorList>
            <person name="Varghese N."/>
            <person name="Submissions S."/>
        </authorList>
    </citation>
    <scope>NUCLEOTIDE SEQUENCE [LARGE SCALE GENOMIC DNA]</scope>
    <source>
        <strain evidence="5">S6-262</strain>
    </source>
</reference>
<keyword evidence="5" id="KW-1185">Reference proteome</keyword>
<dbReference type="Gene3D" id="1.10.260.40">
    <property type="entry name" value="lambda repressor-like DNA-binding domains"/>
    <property type="match status" value="1"/>
</dbReference>
<accession>A0A1H8IX47</accession>
<keyword evidence="2" id="KW-0472">Membrane</keyword>
<dbReference type="PANTHER" id="PTHR34475:SF1">
    <property type="entry name" value="CYTOSKELETON PROTEIN RODZ"/>
    <property type="match status" value="1"/>
</dbReference>
<organism evidence="4 5">
    <name type="scientific">Sphingomonas gellani</name>
    <dbReference type="NCBI Taxonomy" id="1166340"/>
    <lineage>
        <taxon>Bacteria</taxon>
        <taxon>Pseudomonadati</taxon>
        <taxon>Pseudomonadota</taxon>
        <taxon>Alphaproteobacteria</taxon>
        <taxon>Sphingomonadales</taxon>
        <taxon>Sphingomonadaceae</taxon>
        <taxon>Sphingomonas</taxon>
    </lineage>
</organism>
<evidence type="ECO:0000256" key="1">
    <source>
        <dbReference type="SAM" id="MobiDB-lite"/>
    </source>
</evidence>
<name>A0A1H8IX47_9SPHN</name>
<feature type="region of interest" description="Disordered" evidence="1">
    <location>
        <begin position="260"/>
        <end position="291"/>
    </location>
</feature>
<dbReference type="SMART" id="SM00530">
    <property type="entry name" value="HTH_XRE"/>
    <property type="match status" value="1"/>
</dbReference>
<dbReference type="STRING" id="1166340.SAMN05192583_3407"/>
<dbReference type="GO" id="GO:0003677">
    <property type="term" value="F:DNA binding"/>
    <property type="evidence" value="ECO:0007669"/>
    <property type="project" value="InterPro"/>
</dbReference>
<keyword evidence="2" id="KW-1133">Transmembrane helix</keyword>
<dbReference type="InterPro" id="IPR050400">
    <property type="entry name" value="Bact_Cytoskel_RodZ"/>
</dbReference>
<dbReference type="InterPro" id="IPR010982">
    <property type="entry name" value="Lambda_DNA-bd_dom_sf"/>
</dbReference>
<dbReference type="SUPFAM" id="SSF47413">
    <property type="entry name" value="lambda repressor-like DNA-binding domains"/>
    <property type="match status" value="1"/>
</dbReference>
<sequence length="291" mass="29568">MDNAATGAGTPPPPLSGGETLRAQRSSMGLSLEEVAARTRIPVRHLEAIEASDYSRLPSPTYAVGFAKAFARAVGADEVLVAGRVRDEVARLGRRQPDYTPFQVADPARVPSRTVAVLGIGAALALLVLAVLWFGTSMLRDGTGSAPSAATPAAGPVASAPVPAVRTTPPKTGQVSLLATDQVWLRVYDADNKSLYNDNMKPGERFDVPADAKDPKITVGRPDKLQVTLNGSAVPPLGTGERPIRGVSVSASAIAARLSAAGTSASGGPAASSAPTGPAPAPPAGASASNR</sequence>
<dbReference type="Pfam" id="PF13464">
    <property type="entry name" value="RodZ_C"/>
    <property type="match status" value="1"/>
</dbReference>
<feature type="region of interest" description="Disordered" evidence="1">
    <location>
        <begin position="1"/>
        <end position="24"/>
    </location>
</feature>
<dbReference type="Pfam" id="PF13413">
    <property type="entry name" value="HTH_25"/>
    <property type="match status" value="1"/>
</dbReference>
<dbReference type="InterPro" id="IPR025194">
    <property type="entry name" value="RodZ-like_C"/>
</dbReference>
<feature type="compositionally biased region" description="Low complexity" evidence="1">
    <location>
        <begin position="144"/>
        <end position="170"/>
    </location>
</feature>
<feature type="region of interest" description="Disordered" evidence="1">
    <location>
        <begin position="144"/>
        <end position="172"/>
    </location>
</feature>
<dbReference type="OrthoDB" id="9790252at2"/>
<proteinExistence type="predicted"/>
<protein>
    <submittedName>
        <fullName evidence="4">Protein RodZ, contains Xre-like HTH and DUF4115 domains</fullName>
    </submittedName>
</protein>
<dbReference type="CDD" id="cd00093">
    <property type="entry name" value="HTH_XRE"/>
    <property type="match status" value="1"/>
</dbReference>
<feature type="transmembrane region" description="Helical" evidence="2">
    <location>
        <begin position="115"/>
        <end position="135"/>
    </location>
</feature>
<evidence type="ECO:0000256" key="2">
    <source>
        <dbReference type="SAM" id="Phobius"/>
    </source>
</evidence>